<dbReference type="OrthoDB" id="10251381at2759"/>
<evidence type="ECO:0000256" key="6">
    <source>
        <dbReference type="HAMAP-Rule" id="MF_03029"/>
    </source>
</evidence>
<dbReference type="InterPro" id="IPR020472">
    <property type="entry name" value="WD40_PAC1"/>
</dbReference>
<dbReference type="PROSITE" id="PS50082">
    <property type="entry name" value="WD_REPEATS_2"/>
    <property type="match status" value="2"/>
</dbReference>
<keyword evidence="1 6" id="KW-0690">Ribosome biogenesis</keyword>
<feature type="region of interest" description="Disordered" evidence="8">
    <location>
        <begin position="277"/>
        <end position="301"/>
    </location>
</feature>
<dbReference type="InterPro" id="IPR015943">
    <property type="entry name" value="WD40/YVTN_repeat-like_dom_sf"/>
</dbReference>
<dbReference type="OMA" id="DHKYVEF"/>
<evidence type="ECO:0000256" key="8">
    <source>
        <dbReference type="SAM" id="MobiDB-lite"/>
    </source>
</evidence>
<feature type="compositionally biased region" description="Polar residues" evidence="8">
    <location>
        <begin position="279"/>
        <end position="301"/>
    </location>
</feature>
<dbReference type="Proteomes" id="UP000266841">
    <property type="component" value="Unassembled WGS sequence"/>
</dbReference>
<dbReference type="GO" id="GO:0005654">
    <property type="term" value="C:nucleoplasm"/>
    <property type="evidence" value="ECO:0007669"/>
    <property type="project" value="UniProtKB-SubCell"/>
</dbReference>
<accession>K0R4S3</accession>
<evidence type="ECO:0000256" key="5">
    <source>
        <dbReference type="ARBA" id="ARBA00023242"/>
    </source>
</evidence>
<dbReference type="PROSITE" id="PS00678">
    <property type="entry name" value="WD_REPEATS_1"/>
    <property type="match status" value="2"/>
</dbReference>
<evidence type="ECO:0000256" key="7">
    <source>
        <dbReference type="PROSITE-ProRule" id="PRU00221"/>
    </source>
</evidence>
<dbReference type="EMBL" id="AGNL01046776">
    <property type="protein sequence ID" value="EJK47630.1"/>
    <property type="molecule type" value="Genomic_DNA"/>
</dbReference>
<dbReference type="Pfam" id="PF00400">
    <property type="entry name" value="WD40"/>
    <property type="match status" value="5"/>
</dbReference>
<dbReference type="InterPro" id="IPR036322">
    <property type="entry name" value="WD40_repeat_dom_sf"/>
</dbReference>
<dbReference type="InterPro" id="IPR001680">
    <property type="entry name" value="WD40_rpt"/>
</dbReference>
<dbReference type="PANTHER" id="PTHR19855:SF11">
    <property type="entry name" value="RIBOSOME BIOGENESIS PROTEIN WDR12"/>
    <property type="match status" value="1"/>
</dbReference>
<evidence type="ECO:0000256" key="4">
    <source>
        <dbReference type="ARBA" id="ARBA00022737"/>
    </source>
</evidence>
<keyword evidence="4" id="KW-0677">Repeat</keyword>
<dbReference type="AlphaFoldDB" id="K0R4S3"/>
<comment type="subcellular location">
    <subcellularLocation>
        <location evidence="6">Nucleus</location>
        <location evidence="6">Nucleolus</location>
    </subcellularLocation>
    <subcellularLocation>
        <location evidence="6">Nucleus</location>
        <location evidence="6">Nucleoplasm</location>
    </subcellularLocation>
</comment>
<feature type="region of interest" description="Disordered" evidence="8">
    <location>
        <begin position="64"/>
        <end position="85"/>
    </location>
</feature>
<dbReference type="SMART" id="SM00320">
    <property type="entry name" value="WD40"/>
    <property type="match status" value="7"/>
</dbReference>
<dbReference type="GO" id="GO:0030687">
    <property type="term" value="C:preribosome, large subunit precursor"/>
    <property type="evidence" value="ECO:0007669"/>
    <property type="project" value="UniProtKB-UniRule"/>
</dbReference>
<comment type="function">
    <text evidence="6">Required for maturation of ribosomal RNAs and formation of the large ribosomal subunit.</text>
</comment>
<evidence type="ECO:0000256" key="3">
    <source>
        <dbReference type="ARBA" id="ARBA00022574"/>
    </source>
</evidence>
<name>K0R4S3_THAOC</name>
<organism evidence="10 11">
    <name type="scientific">Thalassiosira oceanica</name>
    <name type="common">Marine diatom</name>
    <dbReference type="NCBI Taxonomy" id="159749"/>
    <lineage>
        <taxon>Eukaryota</taxon>
        <taxon>Sar</taxon>
        <taxon>Stramenopiles</taxon>
        <taxon>Ochrophyta</taxon>
        <taxon>Bacillariophyta</taxon>
        <taxon>Coscinodiscophyceae</taxon>
        <taxon>Thalassiosirophycidae</taxon>
        <taxon>Thalassiosirales</taxon>
        <taxon>Thalassiosiraceae</taxon>
        <taxon>Thalassiosira</taxon>
    </lineage>
</organism>
<dbReference type="SUPFAM" id="SSF50978">
    <property type="entry name" value="WD40 repeat-like"/>
    <property type="match status" value="1"/>
</dbReference>
<keyword evidence="3 7" id="KW-0853">WD repeat</keyword>
<gene>
    <name evidence="10" type="ORF">THAOC_33634</name>
</gene>
<feature type="repeat" description="WD" evidence="7">
    <location>
        <begin position="361"/>
        <end position="390"/>
    </location>
</feature>
<dbReference type="eggNOG" id="KOG0313">
    <property type="taxonomic scope" value="Eukaryota"/>
</dbReference>
<evidence type="ECO:0000313" key="11">
    <source>
        <dbReference type="Proteomes" id="UP000266841"/>
    </source>
</evidence>
<dbReference type="InterPro" id="IPR028599">
    <property type="entry name" value="WDR12/Ytm1"/>
</dbReference>
<dbReference type="GO" id="GO:0000466">
    <property type="term" value="P:maturation of 5.8S rRNA from tricistronic rRNA transcript (SSU-rRNA, 5.8S rRNA, LSU-rRNA)"/>
    <property type="evidence" value="ECO:0007669"/>
    <property type="project" value="UniProtKB-UniRule"/>
</dbReference>
<proteinExistence type="inferred from homology"/>
<keyword evidence="5 6" id="KW-0539">Nucleus</keyword>
<feature type="compositionally biased region" description="Acidic residues" evidence="8">
    <location>
        <begin position="74"/>
        <end position="85"/>
    </location>
</feature>
<dbReference type="GO" id="GO:0005730">
    <property type="term" value="C:nucleolus"/>
    <property type="evidence" value="ECO:0007669"/>
    <property type="project" value="UniProtKB-SubCell"/>
</dbReference>
<feature type="repeat" description="WD" evidence="7">
    <location>
        <begin position="427"/>
        <end position="469"/>
    </location>
</feature>
<evidence type="ECO:0000313" key="10">
    <source>
        <dbReference type="EMBL" id="EJK47630.1"/>
    </source>
</evidence>
<dbReference type="Gene3D" id="2.130.10.10">
    <property type="entry name" value="YVTN repeat-like/Quinoprotein amine dehydrogenase"/>
    <property type="match status" value="2"/>
</dbReference>
<dbReference type="Pfam" id="PF08154">
    <property type="entry name" value="NLE"/>
    <property type="match status" value="1"/>
</dbReference>
<keyword evidence="2 6" id="KW-0698">rRNA processing</keyword>
<sequence length="506" mass="54423">MSDEERIDSGGEDDGVDETKIRVSFVLAKSIRHDRSSLELPSEPMAVPATIRKKGLSAVVNHLLDRKVPTDGENSPDSDDDSDEEERLPAIPFDFLLNDRLLRLPLDSAARKEGLSTEHALELQYFPARLPPRREDESETLPDWITSMSFCSGSKNDEGVLFTGGADGAIRSFFSHDGRLQPVVTASCHTSPIKCLSTIQQSDANTLVATGSLDQTLITHTCKGGAMKLHALYSGGHTNSIGSVAMKNDGGETLMSSGDWDGGLSLWRIPGVSAESNDENATALTKKSKGNRGSANSSSVAKLQEVKPLHSIKAHSSSISGLEFGFESPTKLLTGGWDHGLKVYDTNRMDCILTLNGSRVITSLSRCSNSDVVATSSPDCAVRLWDLRTGAGESGNVKTMDKSLRQSHKGAYVAMRGQLAEIFSTVGLSHLGWVSSVQWSPNDPFVLASASHDGSLKVWDIRSTTPLHSVRAVKKKGEKALCLAFGHDMVYTGGSDCVVSQFACKI</sequence>
<evidence type="ECO:0000259" key="9">
    <source>
        <dbReference type="Pfam" id="PF08154"/>
    </source>
</evidence>
<dbReference type="PROSITE" id="PS50294">
    <property type="entry name" value="WD_REPEATS_REGION"/>
    <property type="match status" value="1"/>
</dbReference>
<evidence type="ECO:0000256" key="2">
    <source>
        <dbReference type="ARBA" id="ARBA00022552"/>
    </source>
</evidence>
<dbReference type="GO" id="GO:0043021">
    <property type="term" value="F:ribonucleoprotein complex binding"/>
    <property type="evidence" value="ECO:0007669"/>
    <property type="project" value="UniProtKB-UniRule"/>
</dbReference>
<protein>
    <recommendedName>
        <fullName evidence="6">Ribosome biogenesis protein WDR12 homolog</fullName>
    </recommendedName>
</protein>
<reference evidence="10 11" key="1">
    <citation type="journal article" date="2012" name="Genome Biol.">
        <title>Genome and low-iron response of an oceanic diatom adapted to chronic iron limitation.</title>
        <authorList>
            <person name="Lommer M."/>
            <person name="Specht M."/>
            <person name="Roy A.S."/>
            <person name="Kraemer L."/>
            <person name="Andreson R."/>
            <person name="Gutowska M.A."/>
            <person name="Wolf J."/>
            <person name="Bergner S.V."/>
            <person name="Schilhabel M.B."/>
            <person name="Klostermeier U.C."/>
            <person name="Beiko R.G."/>
            <person name="Rosenstiel P."/>
            <person name="Hippler M."/>
            <person name="Laroche J."/>
        </authorList>
    </citation>
    <scope>NUCLEOTIDE SEQUENCE [LARGE SCALE GENOMIC DNA]</scope>
    <source>
        <strain evidence="10 11">CCMP1005</strain>
    </source>
</reference>
<comment type="similarity">
    <text evidence="6">Belongs to the WD repeat WDR12/YTM1 family.</text>
</comment>
<dbReference type="HAMAP" id="MF_03029">
    <property type="entry name" value="WDR12"/>
    <property type="match status" value="1"/>
</dbReference>
<feature type="domain" description="NLE" evidence="9">
    <location>
        <begin position="36"/>
        <end position="108"/>
    </location>
</feature>
<dbReference type="PANTHER" id="PTHR19855">
    <property type="entry name" value="WD40 REPEAT PROTEIN 12, 37"/>
    <property type="match status" value="1"/>
</dbReference>
<dbReference type="PRINTS" id="PR00320">
    <property type="entry name" value="GPROTEINBRPT"/>
</dbReference>
<keyword evidence="11" id="KW-1185">Reference proteome</keyword>
<evidence type="ECO:0000256" key="1">
    <source>
        <dbReference type="ARBA" id="ARBA00022517"/>
    </source>
</evidence>
<dbReference type="InterPro" id="IPR019775">
    <property type="entry name" value="WD40_repeat_CS"/>
</dbReference>
<comment type="caution">
    <text evidence="10">The sequence shown here is derived from an EMBL/GenBank/DDBJ whole genome shotgun (WGS) entry which is preliminary data.</text>
</comment>
<dbReference type="GO" id="GO:0000463">
    <property type="term" value="P:maturation of LSU-rRNA from tricistronic rRNA transcript (SSU-rRNA, 5.8S rRNA, LSU-rRNA)"/>
    <property type="evidence" value="ECO:0007669"/>
    <property type="project" value="UniProtKB-UniRule"/>
</dbReference>
<dbReference type="InterPro" id="IPR012972">
    <property type="entry name" value="NLE"/>
</dbReference>